<dbReference type="AlphaFoldDB" id="A0AAD0W904"/>
<evidence type="ECO:0000313" key="1">
    <source>
        <dbReference type="EMBL" id="AXT46268.1"/>
    </source>
</evidence>
<dbReference type="RefSeq" id="WP_019101827.1">
    <property type="nucleotide sequence ID" value="NZ_CP031968.1"/>
</dbReference>
<protein>
    <recommendedName>
        <fullName evidence="3">Ricin B lectin domain-containing protein</fullName>
    </recommendedName>
</protein>
<dbReference type="KEGG" id="crz:D1345_08770"/>
<organism evidence="1 2">
    <name type="scientific">Chromobacterium rhizoryzae</name>
    <dbReference type="NCBI Taxonomy" id="1778675"/>
    <lineage>
        <taxon>Bacteria</taxon>
        <taxon>Pseudomonadati</taxon>
        <taxon>Pseudomonadota</taxon>
        <taxon>Betaproteobacteria</taxon>
        <taxon>Neisseriales</taxon>
        <taxon>Chromobacteriaceae</taxon>
        <taxon>Chromobacterium</taxon>
    </lineage>
</organism>
<dbReference type="Gene3D" id="2.80.10.50">
    <property type="match status" value="1"/>
</dbReference>
<proteinExistence type="predicted"/>
<evidence type="ECO:0000313" key="2">
    <source>
        <dbReference type="Proteomes" id="UP000259465"/>
    </source>
</evidence>
<gene>
    <name evidence="1" type="ORF">D1345_08770</name>
</gene>
<dbReference type="GeneID" id="58559559"/>
<sequence>MSFSSVPYFITYSQNTTLGITANDSMSGSQLSLRAIQGNFLSLFNIDFASGVLALSTSGNQLVIDISDLSSGKPLVLRPYNPSSLSQQWDLFSRPGFIASRQNPNLVIDNQSRGGVGSLIWLYEFNASPAQQWALKPLTSAQRSELVLETAE</sequence>
<dbReference type="PROSITE" id="PS50231">
    <property type="entry name" value="RICIN_B_LECTIN"/>
    <property type="match status" value="1"/>
</dbReference>
<name>A0AAD0W904_9NEIS</name>
<dbReference type="EMBL" id="CP031968">
    <property type="protein sequence ID" value="AXT46268.1"/>
    <property type="molecule type" value="Genomic_DNA"/>
</dbReference>
<dbReference type="Proteomes" id="UP000259465">
    <property type="component" value="Chromosome"/>
</dbReference>
<dbReference type="InterPro" id="IPR035992">
    <property type="entry name" value="Ricin_B-like_lectins"/>
</dbReference>
<keyword evidence="2" id="KW-1185">Reference proteome</keyword>
<evidence type="ECO:0008006" key="3">
    <source>
        <dbReference type="Google" id="ProtNLM"/>
    </source>
</evidence>
<accession>A0AAD0W904</accession>
<reference evidence="1 2" key="1">
    <citation type="submission" date="2018-08" db="EMBL/GenBank/DDBJ databases">
        <title>Complete genome sequence of JP2-74.</title>
        <authorList>
            <person name="Wu L."/>
        </authorList>
    </citation>
    <scope>NUCLEOTIDE SEQUENCE [LARGE SCALE GENOMIC DNA]</scope>
    <source>
        <strain evidence="1 2">JP2-74</strain>
    </source>
</reference>
<dbReference type="SUPFAM" id="SSF50370">
    <property type="entry name" value="Ricin B-like lectins"/>
    <property type="match status" value="1"/>
</dbReference>